<dbReference type="AlphaFoldDB" id="A0A2P2QNV2"/>
<evidence type="ECO:0000313" key="1">
    <source>
        <dbReference type="EMBL" id="MBX68689.1"/>
    </source>
</evidence>
<protein>
    <submittedName>
        <fullName evidence="1">Uncharacterized protein</fullName>
    </submittedName>
</protein>
<organism evidence="1">
    <name type="scientific">Rhizophora mucronata</name>
    <name type="common">Asiatic mangrove</name>
    <dbReference type="NCBI Taxonomy" id="61149"/>
    <lineage>
        <taxon>Eukaryota</taxon>
        <taxon>Viridiplantae</taxon>
        <taxon>Streptophyta</taxon>
        <taxon>Embryophyta</taxon>
        <taxon>Tracheophyta</taxon>
        <taxon>Spermatophyta</taxon>
        <taxon>Magnoliopsida</taxon>
        <taxon>eudicotyledons</taxon>
        <taxon>Gunneridae</taxon>
        <taxon>Pentapetalae</taxon>
        <taxon>rosids</taxon>
        <taxon>fabids</taxon>
        <taxon>Malpighiales</taxon>
        <taxon>Rhizophoraceae</taxon>
        <taxon>Rhizophora</taxon>
    </lineage>
</organism>
<dbReference type="EMBL" id="GGEC01088205">
    <property type="protein sequence ID" value="MBX68689.1"/>
    <property type="molecule type" value="Transcribed_RNA"/>
</dbReference>
<accession>A0A2P2QNV2</accession>
<sequence>MHYKWTEFSLESSSKIETQAKLNLVQNIKTRA</sequence>
<proteinExistence type="predicted"/>
<name>A0A2P2QNV2_RHIMU</name>
<reference evidence="1" key="1">
    <citation type="submission" date="2018-02" db="EMBL/GenBank/DDBJ databases">
        <title>Rhizophora mucronata_Transcriptome.</title>
        <authorList>
            <person name="Meera S.P."/>
            <person name="Sreeshan A."/>
            <person name="Augustine A."/>
        </authorList>
    </citation>
    <scope>NUCLEOTIDE SEQUENCE</scope>
    <source>
        <tissue evidence="1">Leaf</tissue>
    </source>
</reference>